<protein>
    <submittedName>
        <fullName evidence="2">Prefoldin subunit 5</fullName>
    </submittedName>
</protein>
<comment type="caution">
    <text evidence="2">The sequence shown here is derived from an EMBL/GenBank/DDBJ whole genome shotgun (WGS) entry which is preliminary data.</text>
</comment>
<dbReference type="GO" id="GO:0006457">
    <property type="term" value="P:protein folding"/>
    <property type="evidence" value="ECO:0007669"/>
    <property type="project" value="InterPro"/>
</dbReference>
<dbReference type="PANTHER" id="PTHR12674:SF2">
    <property type="entry name" value="PREFOLDIN SUBUNIT 5"/>
    <property type="match status" value="1"/>
</dbReference>
<dbReference type="InterPro" id="IPR009053">
    <property type="entry name" value="Prefoldin"/>
</dbReference>
<dbReference type="InParanoid" id="A0A2R5GM82"/>
<proteinExistence type="inferred from homology"/>
<evidence type="ECO:0000313" key="2">
    <source>
        <dbReference type="EMBL" id="GBG31990.1"/>
    </source>
</evidence>
<dbReference type="InterPro" id="IPR011599">
    <property type="entry name" value="PFD_alpha_archaea"/>
</dbReference>
<dbReference type="CDD" id="cd23157">
    <property type="entry name" value="Prefoldin_5"/>
    <property type="match status" value="1"/>
</dbReference>
<dbReference type="GO" id="GO:1990114">
    <property type="term" value="P:RNA polymerase II core complex assembly"/>
    <property type="evidence" value="ECO:0007669"/>
    <property type="project" value="TreeGrafter"/>
</dbReference>
<keyword evidence="3" id="KW-1185">Reference proteome</keyword>
<dbReference type="GO" id="GO:0005737">
    <property type="term" value="C:cytoplasm"/>
    <property type="evidence" value="ECO:0007669"/>
    <property type="project" value="TreeGrafter"/>
</dbReference>
<dbReference type="GO" id="GO:0016272">
    <property type="term" value="C:prefoldin complex"/>
    <property type="evidence" value="ECO:0007669"/>
    <property type="project" value="InterPro"/>
</dbReference>
<organism evidence="2 3">
    <name type="scientific">Hondaea fermentalgiana</name>
    <dbReference type="NCBI Taxonomy" id="2315210"/>
    <lineage>
        <taxon>Eukaryota</taxon>
        <taxon>Sar</taxon>
        <taxon>Stramenopiles</taxon>
        <taxon>Bigyra</taxon>
        <taxon>Labyrinthulomycetes</taxon>
        <taxon>Thraustochytrida</taxon>
        <taxon>Thraustochytriidae</taxon>
        <taxon>Hondaea</taxon>
    </lineage>
</organism>
<dbReference type="Proteomes" id="UP000241890">
    <property type="component" value="Unassembled WGS sequence"/>
</dbReference>
<dbReference type="GO" id="GO:1990113">
    <property type="term" value="P:RNA polymerase I assembly"/>
    <property type="evidence" value="ECO:0007669"/>
    <property type="project" value="TreeGrafter"/>
</dbReference>
<dbReference type="OrthoDB" id="10267474at2759"/>
<dbReference type="GO" id="GO:1990115">
    <property type="term" value="P:RNA polymerase III assembly"/>
    <property type="evidence" value="ECO:0007669"/>
    <property type="project" value="TreeGrafter"/>
</dbReference>
<dbReference type="PANTHER" id="PTHR12674">
    <property type="entry name" value="PREFOLDIN SUBUNIT 5"/>
    <property type="match status" value="1"/>
</dbReference>
<dbReference type="GO" id="GO:0051082">
    <property type="term" value="F:unfolded protein binding"/>
    <property type="evidence" value="ECO:0007669"/>
    <property type="project" value="InterPro"/>
</dbReference>
<evidence type="ECO:0000313" key="3">
    <source>
        <dbReference type="Proteomes" id="UP000241890"/>
    </source>
</evidence>
<gene>
    <name evidence="2" type="ORF">FCC1311_082152</name>
</gene>
<name>A0A2R5GM82_9STRA</name>
<dbReference type="InterPro" id="IPR004127">
    <property type="entry name" value="Prefoldin_subunit_alpha"/>
</dbReference>
<dbReference type="NCBIfam" id="TIGR00293">
    <property type="entry name" value="prefoldin subunit alpha"/>
    <property type="match status" value="1"/>
</dbReference>
<dbReference type="AlphaFoldDB" id="A0A2R5GM82"/>
<comment type="similarity">
    <text evidence="1">Belongs to the prefoldin subunit alpha family.</text>
</comment>
<dbReference type="Gene3D" id="1.10.287.370">
    <property type="match status" value="1"/>
</dbReference>
<dbReference type="Pfam" id="PF02996">
    <property type="entry name" value="Prefoldin"/>
    <property type="match status" value="1"/>
</dbReference>
<evidence type="ECO:0000256" key="1">
    <source>
        <dbReference type="ARBA" id="ARBA00010048"/>
    </source>
</evidence>
<dbReference type="SUPFAM" id="SSF46579">
    <property type="entry name" value="Prefoldin"/>
    <property type="match status" value="1"/>
</dbReference>
<reference evidence="2 3" key="1">
    <citation type="submission" date="2017-12" db="EMBL/GenBank/DDBJ databases">
        <title>Sequencing, de novo assembly and annotation of complete genome of a new Thraustochytrid species, strain FCC1311.</title>
        <authorList>
            <person name="Sedici K."/>
            <person name="Godart F."/>
            <person name="Aiese Cigliano R."/>
            <person name="Sanseverino W."/>
            <person name="Barakat M."/>
            <person name="Ortet P."/>
            <person name="Marechal E."/>
            <person name="Cagnac O."/>
            <person name="Amato A."/>
        </authorList>
    </citation>
    <scope>NUCLEOTIDE SEQUENCE [LARGE SCALE GENOMIC DNA]</scope>
</reference>
<accession>A0A2R5GM82</accession>
<dbReference type="EMBL" id="BEYU01000111">
    <property type="protein sequence ID" value="GBG31990.1"/>
    <property type="molecule type" value="Genomic_DNA"/>
</dbReference>
<sequence>MSTPQTDPTKIPLQQLQQQRNIMQQELQEMKTRHRSMMTASKRYLESLRTVEMVESAQDGQKMLVPMNDSIFVPGELTNTSHVTVEIGTGFFVKRTIPDAKEYLERKVKNVQLYIERVGVNILAQENNLSQIDEIFRARVQMVREQADAAEQQA</sequence>